<accession>A0A5C8KUF5</accession>
<organism evidence="1 2">
    <name type="scientific">Alkalisalibacterium limincola</name>
    <dbReference type="NCBI Taxonomy" id="2699169"/>
    <lineage>
        <taxon>Bacteria</taxon>
        <taxon>Pseudomonadati</taxon>
        <taxon>Pseudomonadota</taxon>
        <taxon>Gammaproteobacteria</taxon>
        <taxon>Lysobacterales</taxon>
        <taxon>Lysobacteraceae</taxon>
        <taxon>Alkalisalibacterium</taxon>
    </lineage>
</organism>
<evidence type="ECO:0000313" key="1">
    <source>
        <dbReference type="EMBL" id="TXK65156.1"/>
    </source>
</evidence>
<protein>
    <submittedName>
        <fullName evidence="1">Uncharacterized protein</fullName>
    </submittedName>
</protein>
<sequence>MMTTYRIHLPDPQLARGADPSLSFKSVGAEGFAEELEAALRQDVLFQRWCADQPEPDEVDPALGVVDPDARVTGRQREKRAELTVVTSVPGEVLRHRLRLLAGSHWELRDVH</sequence>
<dbReference type="AlphaFoldDB" id="A0A5C8KUF5"/>
<keyword evidence="2" id="KW-1185">Reference proteome</keyword>
<name>A0A5C8KUF5_9GAMM</name>
<gene>
    <name evidence="1" type="ORF">FU658_03440</name>
</gene>
<comment type="caution">
    <text evidence="1">The sequence shown here is derived from an EMBL/GenBank/DDBJ whole genome shotgun (WGS) entry which is preliminary data.</text>
</comment>
<proteinExistence type="predicted"/>
<evidence type="ECO:0000313" key="2">
    <source>
        <dbReference type="Proteomes" id="UP000321248"/>
    </source>
</evidence>
<reference evidence="1 2" key="1">
    <citation type="submission" date="2019-08" db="EMBL/GenBank/DDBJ databases">
        <authorList>
            <person name="Karlyshev A.V."/>
        </authorList>
    </citation>
    <scope>NUCLEOTIDE SEQUENCE [LARGE SCALE GENOMIC DNA]</scope>
    <source>
        <strain evidence="1 2">Alg18-2.2</strain>
    </source>
</reference>
<dbReference type="Proteomes" id="UP000321248">
    <property type="component" value="Unassembled WGS sequence"/>
</dbReference>
<dbReference type="OrthoDB" id="5985451at2"/>
<dbReference type="EMBL" id="VRTS01000002">
    <property type="protein sequence ID" value="TXK65156.1"/>
    <property type="molecule type" value="Genomic_DNA"/>
</dbReference>